<dbReference type="RefSeq" id="WP_197310316.1">
    <property type="nucleotide sequence ID" value="NZ_JADZLT010000042.1"/>
</dbReference>
<comment type="similarity">
    <text evidence="1 3">Belongs to the UreD family.</text>
</comment>
<proteinExistence type="inferred from homology"/>
<dbReference type="PANTHER" id="PTHR33643">
    <property type="entry name" value="UREASE ACCESSORY PROTEIN D"/>
    <property type="match status" value="1"/>
</dbReference>
<dbReference type="AlphaFoldDB" id="A0A931I0R7"/>
<reference evidence="4" key="1">
    <citation type="submission" date="2020-12" db="EMBL/GenBank/DDBJ databases">
        <title>Methylobrevis albus sp. nov., isolated from fresh water lack sediment.</title>
        <authorList>
            <person name="Zou Q."/>
        </authorList>
    </citation>
    <scope>NUCLEOTIDE SEQUENCE</scope>
    <source>
        <strain evidence="4">L22</strain>
    </source>
</reference>
<gene>
    <name evidence="3" type="primary">ureD</name>
    <name evidence="4" type="ORF">I5731_05225</name>
</gene>
<dbReference type="GO" id="GO:0016151">
    <property type="term" value="F:nickel cation binding"/>
    <property type="evidence" value="ECO:0007669"/>
    <property type="project" value="UniProtKB-UniRule"/>
</dbReference>
<dbReference type="Pfam" id="PF01774">
    <property type="entry name" value="UreD"/>
    <property type="match status" value="1"/>
</dbReference>
<dbReference type="EMBL" id="JADZLT010000042">
    <property type="protein sequence ID" value="MBH0237215.1"/>
    <property type="molecule type" value="Genomic_DNA"/>
</dbReference>
<dbReference type="Proteomes" id="UP000631694">
    <property type="component" value="Unassembled WGS sequence"/>
</dbReference>
<comment type="subunit">
    <text evidence="3">UreD, UreF and UreG form a complex that acts as a GTP-hydrolysis-dependent molecular chaperone, activating the urease apoprotein by helping to assemble the nickel containing metallocenter of UreC. The UreE protein probably delivers the nickel.</text>
</comment>
<comment type="function">
    <text evidence="3">Required for maturation of urease via the functional incorporation of the urease nickel metallocenter.</text>
</comment>
<keyword evidence="3" id="KW-0996">Nickel insertion</keyword>
<organism evidence="4 5">
    <name type="scientific">Methylobrevis albus</name>
    <dbReference type="NCBI Taxonomy" id="2793297"/>
    <lineage>
        <taxon>Bacteria</taxon>
        <taxon>Pseudomonadati</taxon>
        <taxon>Pseudomonadota</taxon>
        <taxon>Alphaproteobacteria</taxon>
        <taxon>Hyphomicrobiales</taxon>
        <taxon>Pleomorphomonadaceae</taxon>
        <taxon>Methylobrevis</taxon>
    </lineage>
</organism>
<evidence type="ECO:0000313" key="4">
    <source>
        <dbReference type="EMBL" id="MBH0237215.1"/>
    </source>
</evidence>
<dbReference type="HAMAP" id="MF_01384">
    <property type="entry name" value="UreD"/>
    <property type="match status" value="1"/>
</dbReference>
<dbReference type="InterPro" id="IPR002669">
    <property type="entry name" value="UreD"/>
</dbReference>
<evidence type="ECO:0000256" key="1">
    <source>
        <dbReference type="ARBA" id="ARBA00007177"/>
    </source>
</evidence>
<comment type="caution">
    <text evidence="4">The sequence shown here is derived from an EMBL/GenBank/DDBJ whole genome shotgun (WGS) entry which is preliminary data.</text>
</comment>
<name>A0A931I0R7_9HYPH</name>
<keyword evidence="5" id="KW-1185">Reference proteome</keyword>
<keyword evidence="2 3" id="KW-0143">Chaperone</keyword>
<dbReference type="GO" id="GO:0005737">
    <property type="term" value="C:cytoplasm"/>
    <property type="evidence" value="ECO:0007669"/>
    <property type="project" value="UniProtKB-SubCell"/>
</dbReference>
<comment type="subcellular location">
    <subcellularLocation>
        <location evidence="3">Cytoplasm</location>
    </subcellularLocation>
</comment>
<evidence type="ECO:0000256" key="3">
    <source>
        <dbReference type="HAMAP-Rule" id="MF_01384"/>
    </source>
</evidence>
<evidence type="ECO:0000313" key="5">
    <source>
        <dbReference type="Proteomes" id="UP000631694"/>
    </source>
</evidence>
<dbReference type="PANTHER" id="PTHR33643:SF1">
    <property type="entry name" value="UREASE ACCESSORY PROTEIN D"/>
    <property type="match status" value="1"/>
</dbReference>
<protein>
    <recommendedName>
        <fullName evidence="3">Urease accessory protein UreD</fullName>
    </recommendedName>
</protein>
<keyword evidence="3" id="KW-0963">Cytoplasm</keyword>
<sequence>MTATAGEAAFPLQRARGAAEVTFKAVGGTTRLDVLRQEGCCKVRLPRTHDGVPLAVLINTAGGVTGGDDLGYAVGWGAGTRATATTQAAERIYRRASGRGRIVSRLTIAADAVAEWLPQETIVFDRAGLERRLEVETTASASLTAVEQVVLGRTASGEEVREAAITDAWRVRRDGKLIYADTLRLDGDIRAALAGPATGRGGRAFATILHIAPDAEQRLEAARDLIAGLGADGVDAGASAFDGLLAIRLLAPGGRAIRDGVVRFLEAFRGRSLPRNWSC</sequence>
<accession>A0A931I0R7</accession>
<evidence type="ECO:0000256" key="2">
    <source>
        <dbReference type="ARBA" id="ARBA00023186"/>
    </source>
</evidence>